<keyword evidence="1" id="KW-1133">Transmembrane helix</keyword>
<evidence type="ECO:0000313" key="3">
    <source>
        <dbReference type="Proteomes" id="UP000321798"/>
    </source>
</evidence>
<evidence type="ECO:0000313" key="2">
    <source>
        <dbReference type="EMBL" id="GEP69351.1"/>
    </source>
</evidence>
<dbReference type="AlphaFoldDB" id="A0A512PDR7"/>
<accession>A0A512PDR7</accession>
<feature type="transmembrane region" description="Helical" evidence="1">
    <location>
        <begin position="42"/>
        <end position="62"/>
    </location>
</feature>
<feature type="transmembrane region" description="Helical" evidence="1">
    <location>
        <begin position="20"/>
        <end position="36"/>
    </location>
</feature>
<sequence>MPHCGVATPDQEARTRRTSLLFAVVSTGSLVGYGIAEGWSVVQTGVVAGVTGLTAFVANTAVARRQGR</sequence>
<keyword evidence="3" id="KW-1185">Reference proteome</keyword>
<keyword evidence="1" id="KW-0472">Membrane</keyword>
<name>A0A512PDR7_9CELL</name>
<keyword evidence="1" id="KW-0812">Transmembrane</keyword>
<dbReference type="EMBL" id="BKAL01000006">
    <property type="protein sequence ID" value="GEP69351.1"/>
    <property type="molecule type" value="Genomic_DNA"/>
</dbReference>
<dbReference type="Proteomes" id="UP000321798">
    <property type="component" value="Unassembled WGS sequence"/>
</dbReference>
<reference evidence="2 3" key="1">
    <citation type="submission" date="2019-07" db="EMBL/GenBank/DDBJ databases">
        <title>Whole genome shotgun sequence of Cellulomonas soli NBRC 109434.</title>
        <authorList>
            <person name="Hosoyama A."/>
            <person name="Uohara A."/>
            <person name="Ohji S."/>
            <person name="Ichikawa N."/>
        </authorList>
    </citation>
    <scope>NUCLEOTIDE SEQUENCE [LARGE SCALE GENOMIC DNA]</scope>
    <source>
        <strain evidence="2 3">NBRC 109434</strain>
    </source>
</reference>
<evidence type="ECO:0000256" key="1">
    <source>
        <dbReference type="SAM" id="Phobius"/>
    </source>
</evidence>
<gene>
    <name evidence="2" type="ORF">CSO01_20660</name>
</gene>
<proteinExistence type="predicted"/>
<organism evidence="2 3">
    <name type="scientific">Cellulomonas soli</name>
    <dbReference type="NCBI Taxonomy" id="931535"/>
    <lineage>
        <taxon>Bacteria</taxon>
        <taxon>Bacillati</taxon>
        <taxon>Actinomycetota</taxon>
        <taxon>Actinomycetes</taxon>
        <taxon>Micrococcales</taxon>
        <taxon>Cellulomonadaceae</taxon>
        <taxon>Cellulomonas</taxon>
    </lineage>
</organism>
<protein>
    <submittedName>
        <fullName evidence="2">Uncharacterized protein</fullName>
    </submittedName>
</protein>
<comment type="caution">
    <text evidence="2">The sequence shown here is derived from an EMBL/GenBank/DDBJ whole genome shotgun (WGS) entry which is preliminary data.</text>
</comment>